<name>A0A975BKY5_9BACT</name>
<evidence type="ECO:0000313" key="1">
    <source>
        <dbReference type="EMBL" id="QTA87197.1"/>
    </source>
</evidence>
<accession>A0A975BKY5</accession>
<dbReference type="Proteomes" id="UP000663722">
    <property type="component" value="Chromosome"/>
</dbReference>
<dbReference type="AlphaFoldDB" id="A0A975BKY5"/>
<dbReference type="GO" id="GO:0043565">
    <property type="term" value="F:sequence-specific DNA binding"/>
    <property type="evidence" value="ECO:0007669"/>
    <property type="project" value="InterPro"/>
</dbReference>
<keyword evidence="2" id="KW-1185">Reference proteome</keyword>
<dbReference type="RefSeq" id="WP_207682498.1">
    <property type="nucleotide sequence ID" value="NZ_CP061800.1"/>
</dbReference>
<dbReference type="InterPro" id="IPR010921">
    <property type="entry name" value="Trp_repressor/repl_initiator"/>
</dbReference>
<reference evidence="1" key="1">
    <citation type="journal article" date="2021" name="Microb. Physiol.">
        <title>Proteogenomic Insights into the Physiology of Marine, Sulfate-Reducing, Filamentous Desulfonema limicola and Desulfonema magnum.</title>
        <authorList>
            <person name="Schnaars V."/>
            <person name="Wohlbrand L."/>
            <person name="Scheve S."/>
            <person name="Hinrichs C."/>
            <person name="Reinhardt R."/>
            <person name="Rabus R."/>
        </authorList>
    </citation>
    <scope>NUCLEOTIDE SEQUENCE</scope>
    <source>
        <strain evidence="1">4be13</strain>
    </source>
</reference>
<protein>
    <submittedName>
        <fullName evidence="1">Transposase IS3/IS911 domain-containing</fullName>
    </submittedName>
</protein>
<organism evidence="1 2">
    <name type="scientific">Desulfonema magnum</name>
    <dbReference type="NCBI Taxonomy" id="45655"/>
    <lineage>
        <taxon>Bacteria</taxon>
        <taxon>Pseudomonadati</taxon>
        <taxon>Thermodesulfobacteriota</taxon>
        <taxon>Desulfobacteria</taxon>
        <taxon>Desulfobacterales</taxon>
        <taxon>Desulfococcaceae</taxon>
        <taxon>Desulfonema</taxon>
    </lineage>
</organism>
<gene>
    <name evidence="1" type="ORF">dnm_032270</name>
</gene>
<dbReference type="KEGG" id="dmm:dnm_032270"/>
<proteinExistence type="predicted"/>
<dbReference type="SUPFAM" id="SSF48295">
    <property type="entry name" value="TrpR-like"/>
    <property type="match status" value="1"/>
</dbReference>
<sequence>MAGHHSPEEKSGILRQYFIGKRPMADICEEYGIQPDVFRRWEESVYENTDLIFRKSSHDGMEYYQNYDLVINWLSEAFRGRTLEVLGIKTGKIRRVCSYKPAEISVSAGILDVVFEDSAGKGYHVEEQRNLTEDDLYRFASQHFSAAKEWRDNITDIILASGRPYAGRKEIRTLTGKYAPLIIDLTERDGPARFEEIREAVSRGDTSLLTELVFLPLYGGERKPRFVRNVLRFGIDLCKKGKMPILLVAAALVMANKQIDRSVFNELWEEIKMLDVLKFAHERGKEEGKLENAREMVLRFLEESVGIVPAYISDEIMSISRPDILVRLVKQATTCKEIEEFEKMLKLANRKPRPGVGGNGV</sequence>
<dbReference type="EMBL" id="CP061800">
    <property type="protein sequence ID" value="QTA87197.1"/>
    <property type="molecule type" value="Genomic_DNA"/>
</dbReference>
<evidence type="ECO:0000313" key="2">
    <source>
        <dbReference type="Proteomes" id="UP000663722"/>
    </source>
</evidence>